<keyword evidence="1" id="KW-0812">Transmembrane</keyword>
<gene>
    <name evidence="2" type="ORF">ACFFK0_11915</name>
</gene>
<dbReference type="PANTHER" id="PTHR39164">
    <property type="entry name" value="PROTEIN CCDC"/>
    <property type="match status" value="1"/>
</dbReference>
<dbReference type="InterPro" id="IPR058247">
    <property type="entry name" value="DUF1453"/>
</dbReference>
<keyword evidence="1" id="KW-0472">Membrane</keyword>
<dbReference type="RefSeq" id="WP_377470412.1">
    <property type="nucleotide sequence ID" value="NZ_JBHLWN010000046.1"/>
</dbReference>
<organism evidence="2 3">
    <name type="scientific">Paenibacillus chartarius</name>
    <dbReference type="NCBI Taxonomy" id="747481"/>
    <lineage>
        <taxon>Bacteria</taxon>
        <taxon>Bacillati</taxon>
        <taxon>Bacillota</taxon>
        <taxon>Bacilli</taxon>
        <taxon>Bacillales</taxon>
        <taxon>Paenibacillaceae</taxon>
        <taxon>Paenibacillus</taxon>
    </lineage>
</organism>
<proteinExistence type="predicted"/>
<sequence>MPVSFNSGLHLISFILTLAAASALIFIRLRASSRPINAAKIVAPPLGMSTGFMMFVYPPTHIPLLWAAIAFAVGVVFFSYPLILTTKLQVEQRAVYARRSKAFIFILLALLVLRVAAHGYIEEFITIYQTAAVFFILAFGMIVPWRIYMFVQYRKLIRSIG</sequence>
<dbReference type="PIRSF" id="PIRSF021441">
    <property type="entry name" value="DUF1453"/>
    <property type="match status" value="1"/>
</dbReference>
<keyword evidence="3" id="KW-1185">Reference proteome</keyword>
<dbReference type="Proteomes" id="UP001589776">
    <property type="component" value="Unassembled WGS sequence"/>
</dbReference>
<feature type="transmembrane region" description="Helical" evidence="1">
    <location>
        <begin position="103"/>
        <end position="121"/>
    </location>
</feature>
<evidence type="ECO:0000313" key="3">
    <source>
        <dbReference type="Proteomes" id="UP001589776"/>
    </source>
</evidence>
<dbReference type="Pfam" id="PF07301">
    <property type="entry name" value="DUF1453"/>
    <property type="match status" value="1"/>
</dbReference>
<keyword evidence="1" id="KW-1133">Transmembrane helix</keyword>
<dbReference type="PANTHER" id="PTHR39164:SF1">
    <property type="entry name" value="PROTEIN CCDC"/>
    <property type="match status" value="1"/>
</dbReference>
<feature type="transmembrane region" description="Helical" evidence="1">
    <location>
        <begin position="64"/>
        <end position="83"/>
    </location>
</feature>
<feature type="transmembrane region" description="Helical" evidence="1">
    <location>
        <begin position="127"/>
        <end position="148"/>
    </location>
</feature>
<dbReference type="EMBL" id="JBHLWN010000046">
    <property type="protein sequence ID" value="MFC0213151.1"/>
    <property type="molecule type" value="Genomic_DNA"/>
</dbReference>
<feature type="transmembrane region" description="Helical" evidence="1">
    <location>
        <begin position="41"/>
        <end position="58"/>
    </location>
</feature>
<dbReference type="InterPro" id="IPR031306">
    <property type="entry name" value="CcdC"/>
</dbReference>
<protein>
    <submittedName>
        <fullName evidence="2">CcdC family protein</fullName>
    </submittedName>
</protein>
<name>A0ABV6DKI5_9BACL</name>
<comment type="caution">
    <text evidence="2">The sequence shown here is derived from an EMBL/GenBank/DDBJ whole genome shotgun (WGS) entry which is preliminary data.</text>
</comment>
<feature type="transmembrane region" description="Helical" evidence="1">
    <location>
        <begin position="12"/>
        <end position="29"/>
    </location>
</feature>
<evidence type="ECO:0000256" key="1">
    <source>
        <dbReference type="SAM" id="Phobius"/>
    </source>
</evidence>
<accession>A0ABV6DKI5</accession>
<reference evidence="2 3" key="1">
    <citation type="submission" date="2024-09" db="EMBL/GenBank/DDBJ databases">
        <authorList>
            <person name="Sun Q."/>
            <person name="Mori K."/>
        </authorList>
    </citation>
    <scope>NUCLEOTIDE SEQUENCE [LARGE SCALE GENOMIC DNA]</scope>
    <source>
        <strain evidence="2 3">CCM 7759</strain>
    </source>
</reference>
<evidence type="ECO:0000313" key="2">
    <source>
        <dbReference type="EMBL" id="MFC0213151.1"/>
    </source>
</evidence>